<evidence type="ECO:0000256" key="1">
    <source>
        <dbReference type="SAM" id="MobiDB-lite"/>
    </source>
</evidence>
<dbReference type="AlphaFoldDB" id="A0A4Y7TDQ8"/>
<keyword evidence="3" id="KW-1185">Reference proteome</keyword>
<accession>A0A4Y7TDQ8</accession>
<gene>
    <name evidence="2" type="ORF">FA13DRAFT_284175</name>
</gene>
<evidence type="ECO:0000313" key="3">
    <source>
        <dbReference type="Proteomes" id="UP000298030"/>
    </source>
</evidence>
<comment type="caution">
    <text evidence="2">The sequence shown here is derived from an EMBL/GenBank/DDBJ whole genome shotgun (WGS) entry which is preliminary data.</text>
</comment>
<protein>
    <submittedName>
        <fullName evidence="2">Uncharacterized protein</fullName>
    </submittedName>
</protein>
<proteinExistence type="predicted"/>
<feature type="compositionally biased region" description="Low complexity" evidence="1">
    <location>
        <begin position="24"/>
        <end position="36"/>
    </location>
</feature>
<name>A0A4Y7TDQ8_COPMI</name>
<feature type="region of interest" description="Disordered" evidence="1">
    <location>
        <begin position="13"/>
        <end position="59"/>
    </location>
</feature>
<dbReference type="EMBL" id="QPFP01000016">
    <property type="protein sequence ID" value="TEB32094.1"/>
    <property type="molecule type" value="Genomic_DNA"/>
</dbReference>
<evidence type="ECO:0000313" key="2">
    <source>
        <dbReference type="EMBL" id="TEB32094.1"/>
    </source>
</evidence>
<organism evidence="2 3">
    <name type="scientific">Coprinellus micaceus</name>
    <name type="common">Glistening ink-cap mushroom</name>
    <name type="synonym">Coprinus micaceus</name>
    <dbReference type="NCBI Taxonomy" id="71717"/>
    <lineage>
        <taxon>Eukaryota</taxon>
        <taxon>Fungi</taxon>
        <taxon>Dikarya</taxon>
        <taxon>Basidiomycota</taxon>
        <taxon>Agaricomycotina</taxon>
        <taxon>Agaricomycetes</taxon>
        <taxon>Agaricomycetidae</taxon>
        <taxon>Agaricales</taxon>
        <taxon>Agaricineae</taxon>
        <taxon>Psathyrellaceae</taxon>
        <taxon>Coprinellus</taxon>
    </lineage>
</organism>
<sequence>MLIIKLPPPPSIDLTPVCHPRQPSFSAGSSKGAGASVHPHRPILHSIRPPNAPLQRRLPNPCIQADRVHPPHQSGDKFQIRGLGILHRQC</sequence>
<dbReference type="Proteomes" id="UP000298030">
    <property type="component" value="Unassembled WGS sequence"/>
</dbReference>
<reference evidence="2 3" key="1">
    <citation type="journal article" date="2019" name="Nat. Ecol. Evol.">
        <title>Megaphylogeny resolves global patterns of mushroom evolution.</title>
        <authorList>
            <person name="Varga T."/>
            <person name="Krizsan K."/>
            <person name="Foldi C."/>
            <person name="Dima B."/>
            <person name="Sanchez-Garcia M."/>
            <person name="Sanchez-Ramirez S."/>
            <person name="Szollosi G.J."/>
            <person name="Szarkandi J.G."/>
            <person name="Papp V."/>
            <person name="Albert L."/>
            <person name="Andreopoulos W."/>
            <person name="Angelini C."/>
            <person name="Antonin V."/>
            <person name="Barry K.W."/>
            <person name="Bougher N.L."/>
            <person name="Buchanan P."/>
            <person name="Buyck B."/>
            <person name="Bense V."/>
            <person name="Catcheside P."/>
            <person name="Chovatia M."/>
            <person name="Cooper J."/>
            <person name="Damon W."/>
            <person name="Desjardin D."/>
            <person name="Finy P."/>
            <person name="Geml J."/>
            <person name="Haridas S."/>
            <person name="Hughes K."/>
            <person name="Justo A."/>
            <person name="Karasinski D."/>
            <person name="Kautmanova I."/>
            <person name="Kiss B."/>
            <person name="Kocsube S."/>
            <person name="Kotiranta H."/>
            <person name="LaButti K.M."/>
            <person name="Lechner B.E."/>
            <person name="Liimatainen K."/>
            <person name="Lipzen A."/>
            <person name="Lukacs Z."/>
            <person name="Mihaltcheva S."/>
            <person name="Morgado L.N."/>
            <person name="Niskanen T."/>
            <person name="Noordeloos M.E."/>
            <person name="Ohm R.A."/>
            <person name="Ortiz-Santana B."/>
            <person name="Ovrebo C."/>
            <person name="Racz N."/>
            <person name="Riley R."/>
            <person name="Savchenko A."/>
            <person name="Shiryaev A."/>
            <person name="Soop K."/>
            <person name="Spirin V."/>
            <person name="Szebenyi C."/>
            <person name="Tomsovsky M."/>
            <person name="Tulloss R.E."/>
            <person name="Uehling J."/>
            <person name="Grigoriev I.V."/>
            <person name="Vagvolgyi C."/>
            <person name="Papp T."/>
            <person name="Martin F.M."/>
            <person name="Miettinen O."/>
            <person name="Hibbett D.S."/>
            <person name="Nagy L.G."/>
        </authorList>
    </citation>
    <scope>NUCLEOTIDE SEQUENCE [LARGE SCALE GENOMIC DNA]</scope>
    <source>
        <strain evidence="2 3">FP101781</strain>
    </source>
</reference>